<evidence type="ECO:0000313" key="1">
    <source>
        <dbReference type="EMBL" id="CDM61040.1"/>
    </source>
</evidence>
<evidence type="ECO:0000313" key="2">
    <source>
        <dbReference type="Proteomes" id="UP000019443"/>
    </source>
</evidence>
<proteinExistence type="predicted"/>
<dbReference type="PATRIC" id="fig|348824.6.peg.5212"/>
<dbReference type="EMBL" id="HG916854">
    <property type="protein sequence ID" value="CDM61040.1"/>
    <property type="molecule type" value="Genomic_DNA"/>
</dbReference>
<geneLocation type="plasmid" evidence="1 2">
    <name>pLPU83c</name>
</geneLocation>
<dbReference type="Proteomes" id="UP000019443">
    <property type="component" value="Plasmid pLPU83c"/>
</dbReference>
<dbReference type="AlphaFoldDB" id="W6RLB9"/>
<reference evidence="1" key="1">
    <citation type="submission" date="2013-11" db="EMBL/GenBank/DDBJ databases">
        <title>Draft genome sequence of the broad-host-range Rhizobium sp. LPU83 strain, a member of the low-genetic diversity Oregon-like Rhizobium sp. group.</title>
        <authorList>
            <person name="Wibberg D."/>
            <person name="Puehler A."/>
            <person name="Schlueter A."/>
        </authorList>
    </citation>
    <scope>NUCLEOTIDE SEQUENCE [LARGE SCALE GENOMIC DNA]</scope>
    <source>
        <strain evidence="1">LPU83</strain>
        <plasmid evidence="1">pLPU83c</plasmid>
    </source>
</reference>
<accession>W6RLB9</accession>
<name>W6RLB9_9HYPH</name>
<gene>
    <name evidence="1" type="ORF">LPU83_pLPU83c_0478</name>
</gene>
<protein>
    <submittedName>
        <fullName evidence="1">Uncharacterized protein</fullName>
    </submittedName>
</protein>
<dbReference type="HOGENOM" id="CLU_3204453_0_0_5"/>
<organism evidence="1 2">
    <name type="scientific">Rhizobium favelukesii</name>
    <dbReference type="NCBI Taxonomy" id="348824"/>
    <lineage>
        <taxon>Bacteria</taxon>
        <taxon>Pseudomonadati</taxon>
        <taxon>Pseudomonadota</taxon>
        <taxon>Alphaproteobacteria</taxon>
        <taxon>Hyphomicrobiales</taxon>
        <taxon>Rhizobiaceae</taxon>
        <taxon>Rhizobium/Agrobacterium group</taxon>
        <taxon>Rhizobium</taxon>
    </lineage>
</organism>
<dbReference type="KEGG" id="rhl:LPU83_pLPU83c_0478"/>
<keyword evidence="2" id="KW-1185">Reference proteome</keyword>
<sequence>MCRYPEFFQGLRKLQISSAQIQFNGRALSLETLQHVEVFATEISL</sequence>
<keyword evidence="1" id="KW-0614">Plasmid</keyword>